<sequence length="1058" mass="115467">MPQFEHSSYDFMVPEGSNPVSTNLAVISYMGQKGTPAPVFKISFDRMRWFEIGNIVRKELDNYVEYKVMINQRADVYVQDSLTKNGSYKFTIETTTPLLTTTVSDMSSTGTEAETSSSSSGHVSKEMSTTVESDESEEDTTTAESSTEDRTSPFVTMESMLTTVTESASSTEALSLSADSGSEEIIDRALSDLLQTASTEITERNATSRSKEAATTDTSVEVASVEVGSVENEPSSQVQRKSTRVHLMSESAENRLLNSNSNEDVDDNGEKEGEEVKEVEEVSLSAPVVKEGSGGEPEPISSTASSDEEDEEIEVFVDGAVNGTFQAETLLRDGDLLRGLTVSVKITPKRKNSYTKLSLDRVDAVDIKPKLLYSGSKAYLFVKNSSALNGSLMIKIMAERPNAASIKEIIVMGTPKKQARIEKPRKAVEEYVFSVPEDSLSGTTVGQIKDGESKRVVGPPGLFSLLGSDLILSCPDENGCLDYEKEQMHHVLLVDAQGMLCILRLHESFVRQRCDTKLANHFGLNGTGVKIKVEDVNDNVPRLEASDSFIRMSNNKLIMPFIVQVLDEDEPLSNKNHLTLSNSAASFLALKEIAPNLYQVDVVGFAPGGHHQLDVTVSDEKSSSSLTIEVEVQNSHSRAHFRRSKYSRSITADKVHHGNQLVQVELEGVPIDEARFVILQGNPGWLSIDDYGGRVGVAKLLSPVDSGNYLVEIGAVDRQSNALLAQTQLEIKVVGGAESEKTAFTRNLYKRTLDRETSAVFSVPFKMQKEGLVSVESVLAIDENGQKVDFKKSDVSIERHSVIFKKATLAGLRAVSVGLISEREEATAMLLLTSSAEFIEDKKKESARPIFPNPWTRAAPVIELSIPEELPLGHVIYSLPAVNPVDGSLVPLRVSGEMKDFFNVDSLTGTISIARILDADTMPKDDRTFSLRLSAGSIGYESMAELKVTVVNVDDNAPILEKDGLNNEVPIPENLQPSTMIARLEIRDIDGLGSVDEFSVEKSGIGSELYSASIKNGSLVVSVADNATLDREVMERQTIHLIVRDPAGHQDSVTIFMA</sequence>
<evidence type="ECO:0000313" key="10">
    <source>
        <dbReference type="WBParaSite" id="NBR_0001160701-mRNA-1"/>
    </source>
</evidence>
<dbReference type="InterPro" id="IPR039808">
    <property type="entry name" value="Cadherin"/>
</dbReference>
<dbReference type="PROSITE" id="PS50268">
    <property type="entry name" value="CADHERIN_2"/>
    <property type="match status" value="1"/>
</dbReference>
<dbReference type="InterPro" id="IPR015919">
    <property type="entry name" value="Cadherin-like_sf"/>
</dbReference>
<feature type="compositionally biased region" description="Low complexity" evidence="6">
    <location>
        <begin position="103"/>
        <end position="131"/>
    </location>
</feature>
<dbReference type="OMA" id="WFEIGNI"/>
<dbReference type="AlphaFoldDB" id="A0A0N4Y6A6"/>
<dbReference type="Gene3D" id="2.60.40.60">
    <property type="entry name" value="Cadherins"/>
    <property type="match status" value="2"/>
</dbReference>
<dbReference type="GO" id="GO:0007156">
    <property type="term" value="P:homophilic cell adhesion via plasma membrane adhesion molecules"/>
    <property type="evidence" value="ECO:0007669"/>
    <property type="project" value="InterPro"/>
</dbReference>
<feature type="region of interest" description="Disordered" evidence="6">
    <location>
        <begin position="103"/>
        <end position="155"/>
    </location>
</feature>
<dbReference type="PROSITE" id="PS00232">
    <property type="entry name" value="CADHERIN_1"/>
    <property type="match status" value="1"/>
</dbReference>
<evidence type="ECO:0000256" key="3">
    <source>
        <dbReference type="ARBA" id="ARBA00022837"/>
    </source>
</evidence>
<evidence type="ECO:0000256" key="4">
    <source>
        <dbReference type="ARBA" id="ARBA00023136"/>
    </source>
</evidence>
<dbReference type="InterPro" id="IPR020894">
    <property type="entry name" value="Cadherin_CS"/>
</dbReference>
<evidence type="ECO:0000256" key="6">
    <source>
        <dbReference type="SAM" id="MobiDB-lite"/>
    </source>
</evidence>
<dbReference type="SMART" id="SM00112">
    <property type="entry name" value="CA"/>
    <property type="match status" value="1"/>
</dbReference>
<evidence type="ECO:0000256" key="1">
    <source>
        <dbReference type="ARBA" id="ARBA00004370"/>
    </source>
</evidence>
<evidence type="ECO:0000313" key="8">
    <source>
        <dbReference type="EMBL" id="VDL75197.1"/>
    </source>
</evidence>
<dbReference type="EMBL" id="UYSL01020560">
    <property type="protein sequence ID" value="VDL75197.1"/>
    <property type="molecule type" value="Genomic_DNA"/>
</dbReference>
<dbReference type="GO" id="GO:0044331">
    <property type="term" value="P:cell-cell adhesion mediated by cadherin"/>
    <property type="evidence" value="ECO:0007669"/>
    <property type="project" value="TreeGrafter"/>
</dbReference>
<dbReference type="GO" id="GO:0005509">
    <property type="term" value="F:calcium ion binding"/>
    <property type="evidence" value="ECO:0007669"/>
    <property type="project" value="UniProtKB-UniRule"/>
</dbReference>
<dbReference type="GO" id="GO:0000902">
    <property type="term" value="P:cell morphogenesis"/>
    <property type="evidence" value="ECO:0007669"/>
    <property type="project" value="TreeGrafter"/>
</dbReference>
<dbReference type="SUPFAM" id="SSF49313">
    <property type="entry name" value="Cadherin-like"/>
    <property type="match status" value="3"/>
</dbReference>
<name>A0A0N4Y6A6_NIPBR</name>
<protein>
    <submittedName>
        <fullName evidence="10">CA domain-containing protein</fullName>
    </submittedName>
</protein>
<dbReference type="GO" id="GO:0034332">
    <property type="term" value="P:adherens junction organization"/>
    <property type="evidence" value="ECO:0007669"/>
    <property type="project" value="TreeGrafter"/>
</dbReference>
<dbReference type="GO" id="GO:0016477">
    <property type="term" value="P:cell migration"/>
    <property type="evidence" value="ECO:0007669"/>
    <property type="project" value="TreeGrafter"/>
</dbReference>
<feature type="compositionally biased region" description="Acidic residues" evidence="6">
    <location>
        <begin position="132"/>
        <end position="141"/>
    </location>
</feature>
<accession>A0A0N4Y6A6</accession>
<dbReference type="GO" id="GO:0016339">
    <property type="term" value="P:calcium-dependent cell-cell adhesion via plasma membrane cell adhesion molecules"/>
    <property type="evidence" value="ECO:0007669"/>
    <property type="project" value="TreeGrafter"/>
</dbReference>
<keyword evidence="4" id="KW-0472">Membrane</keyword>
<organism evidence="10">
    <name type="scientific">Nippostrongylus brasiliensis</name>
    <name type="common">Rat hookworm</name>
    <dbReference type="NCBI Taxonomy" id="27835"/>
    <lineage>
        <taxon>Eukaryota</taxon>
        <taxon>Metazoa</taxon>
        <taxon>Ecdysozoa</taxon>
        <taxon>Nematoda</taxon>
        <taxon>Chromadorea</taxon>
        <taxon>Rhabditida</taxon>
        <taxon>Rhabditina</taxon>
        <taxon>Rhabditomorpha</taxon>
        <taxon>Strongyloidea</taxon>
        <taxon>Heligmosomidae</taxon>
        <taxon>Nippostrongylus</taxon>
    </lineage>
</organism>
<proteinExistence type="predicted"/>
<dbReference type="GO" id="GO:0007043">
    <property type="term" value="P:cell-cell junction assembly"/>
    <property type="evidence" value="ECO:0007669"/>
    <property type="project" value="TreeGrafter"/>
</dbReference>
<reference evidence="8 9" key="2">
    <citation type="submission" date="2018-11" db="EMBL/GenBank/DDBJ databases">
        <authorList>
            <consortium name="Pathogen Informatics"/>
        </authorList>
    </citation>
    <scope>NUCLEOTIDE SEQUENCE [LARGE SCALE GENOMIC DNA]</scope>
</reference>
<keyword evidence="2" id="KW-0677">Repeat</keyword>
<feature type="region of interest" description="Disordered" evidence="6">
    <location>
        <begin position="251"/>
        <end position="310"/>
    </location>
</feature>
<dbReference type="Proteomes" id="UP000271162">
    <property type="component" value="Unassembled WGS sequence"/>
</dbReference>
<feature type="domain" description="Cadherin" evidence="7">
    <location>
        <begin position="858"/>
        <end position="960"/>
    </location>
</feature>
<dbReference type="STRING" id="27835.A0A0N4Y6A6"/>
<dbReference type="CDD" id="cd11304">
    <property type="entry name" value="Cadherin_repeat"/>
    <property type="match status" value="3"/>
</dbReference>
<keyword evidence="9" id="KW-1185">Reference proteome</keyword>
<comment type="subcellular location">
    <subcellularLocation>
        <location evidence="1">Membrane</location>
    </subcellularLocation>
</comment>
<dbReference type="GO" id="GO:0045296">
    <property type="term" value="F:cadherin binding"/>
    <property type="evidence" value="ECO:0007669"/>
    <property type="project" value="TreeGrafter"/>
</dbReference>
<evidence type="ECO:0000259" key="7">
    <source>
        <dbReference type="PROSITE" id="PS50268"/>
    </source>
</evidence>
<gene>
    <name evidence="8" type="ORF">NBR_LOCUS11608</name>
</gene>
<dbReference type="PANTHER" id="PTHR24027">
    <property type="entry name" value="CADHERIN-23"/>
    <property type="match status" value="1"/>
</dbReference>
<keyword evidence="3 5" id="KW-0106">Calcium</keyword>
<evidence type="ECO:0000256" key="2">
    <source>
        <dbReference type="ARBA" id="ARBA00022737"/>
    </source>
</evidence>
<evidence type="ECO:0000256" key="5">
    <source>
        <dbReference type="PROSITE-ProRule" id="PRU00043"/>
    </source>
</evidence>
<dbReference type="GO" id="GO:0008013">
    <property type="term" value="F:beta-catenin binding"/>
    <property type="evidence" value="ECO:0007669"/>
    <property type="project" value="TreeGrafter"/>
</dbReference>
<dbReference type="InterPro" id="IPR002126">
    <property type="entry name" value="Cadherin-like_dom"/>
</dbReference>
<dbReference type="GO" id="GO:0005912">
    <property type="term" value="C:adherens junction"/>
    <property type="evidence" value="ECO:0007669"/>
    <property type="project" value="TreeGrafter"/>
</dbReference>
<dbReference type="WBParaSite" id="NBR_0001160701-mRNA-1">
    <property type="protein sequence ID" value="NBR_0001160701-mRNA-1"/>
    <property type="gene ID" value="NBR_0001160701"/>
</dbReference>
<reference evidence="10" key="1">
    <citation type="submission" date="2017-02" db="UniProtKB">
        <authorList>
            <consortium name="WormBaseParasite"/>
        </authorList>
    </citation>
    <scope>IDENTIFICATION</scope>
</reference>
<feature type="compositionally biased region" description="Basic and acidic residues" evidence="6">
    <location>
        <begin position="268"/>
        <end position="280"/>
    </location>
</feature>
<dbReference type="PANTHER" id="PTHR24027:SF439">
    <property type="entry name" value="CADHERIN-RELATED FAMILY MEMBER 3"/>
    <property type="match status" value="1"/>
</dbReference>
<evidence type="ECO:0000313" key="9">
    <source>
        <dbReference type="Proteomes" id="UP000271162"/>
    </source>
</evidence>
<dbReference type="GO" id="GO:0016342">
    <property type="term" value="C:catenin complex"/>
    <property type="evidence" value="ECO:0007669"/>
    <property type="project" value="TreeGrafter"/>
</dbReference>